<feature type="transmembrane region" description="Helical" evidence="1">
    <location>
        <begin position="12"/>
        <end position="33"/>
    </location>
</feature>
<protein>
    <submittedName>
        <fullName evidence="2">Uncharacterized protein</fullName>
    </submittedName>
</protein>
<dbReference type="AlphaFoldDB" id="A0A7C3SJS4"/>
<keyword evidence="1" id="KW-0812">Transmembrane</keyword>
<gene>
    <name evidence="2" type="ORF">ENV62_09545</name>
</gene>
<sequence length="268" mass="29789">MTLLYVTRLRSWAGYTAAFFFLLIFAALLDGLIAKFREPLQVFHVLPGTVTEITGPLPETVKQITSLGYISRSPRVRIEFEMLQSGYFWGGNMWRGRLVVDPDTQPGQYLLTVKLPEGSSEKPPPPYRVVVFADAMGLRQSSRSIILRHTGLSPWTVAGSLIPLLAVNLLLIFRCSRRIENLLAQRGLAEIYKVAAGEGYHLVVFGFGTEHGLAMGQEFAILDPEGHQVGYGKVQDLTPTDAVGRTWINQDIKPGYLVSLNLEKGQWG</sequence>
<reference evidence="2" key="1">
    <citation type="journal article" date="2020" name="mSystems">
        <title>Genome- and Community-Level Interaction Insights into Carbon Utilization and Element Cycling Functions of Hydrothermarchaeota in Hydrothermal Sediment.</title>
        <authorList>
            <person name="Zhou Z."/>
            <person name="Liu Y."/>
            <person name="Xu W."/>
            <person name="Pan J."/>
            <person name="Luo Z.H."/>
            <person name="Li M."/>
        </authorList>
    </citation>
    <scope>NUCLEOTIDE SEQUENCE [LARGE SCALE GENOMIC DNA]</scope>
    <source>
        <strain evidence="2">SpSt-776</strain>
    </source>
</reference>
<comment type="caution">
    <text evidence="2">The sequence shown here is derived from an EMBL/GenBank/DDBJ whole genome shotgun (WGS) entry which is preliminary data.</text>
</comment>
<organism evidence="2">
    <name type="scientific">Desulfobacca acetoxidans</name>
    <dbReference type="NCBI Taxonomy" id="60893"/>
    <lineage>
        <taxon>Bacteria</taxon>
        <taxon>Pseudomonadati</taxon>
        <taxon>Thermodesulfobacteriota</taxon>
        <taxon>Desulfobaccia</taxon>
        <taxon>Desulfobaccales</taxon>
        <taxon>Desulfobaccaceae</taxon>
        <taxon>Desulfobacca</taxon>
    </lineage>
</organism>
<accession>A0A7C3SJS4</accession>
<feature type="transmembrane region" description="Helical" evidence="1">
    <location>
        <begin position="152"/>
        <end position="173"/>
    </location>
</feature>
<evidence type="ECO:0000256" key="1">
    <source>
        <dbReference type="SAM" id="Phobius"/>
    </source>
</evidence>
<keyword evidence="1" id="KW-1133">Transmembrane helix</keyword>
<dbReference type="EMBL" id="DTHB01000053">
    <property type="protein sequence ID" value="HGB15461.1"/>
    <property type="molecule type" value="Genomic_DNA"/>
</dbReference>
<name>A0A7C3SJS4_9BACT</name>
<keyword evidence="1" id="KW-0472">Membrane</keyword>
<proteinExistence type="predicted"/>
<evidence type="ECO:0000313" key="2">
    <source>
        <dbReference type="EMBL" id="HGB15461.1"/>
    </source>
</evidence>